<gene>
    <name evidence="1" type="ORF">IHE45_08G032300</name>
</gene>
<dbReference type="EMBL" id="CM037018">
    <property type="protein sequence ID" value="KAH7673827.1"/>
    <property type="molecule type" value="Genomic_DNA"/>
</dbReference>
<evidence type="ECO:0000313" key="2">
    <source>
        <dbReference type="Proteomes" id="UP000827976"/>
    </source>
</evidence>
<name>A0ACB7VIJ6_DIOAL</name>
<keyword evidence="2" id="KW-1185">Reference proteome</keyword>
<accession>A0ACB7VIJ6</accession>
<reference evidence="2" key="1">
    <citation type="journal article" date="2022" name="Nat. Commun.">
        <title>Chromosome evolution and the genetic basis of agronomically important traits in greater yam.</title>
        <authorList>
            <person name="Bredeson J.V."/>
            <person name="Lyons J.B."/>
            <person name="Oniyinde I.O."/>
            <person name="Okereke N.R."/>
            <person name="Kolade O."/>
            <person name="Nnabue I."/>
            <person name="Nwadili C.O."/>
            <person name="Hribova E."/>
            <person name="Parker M."/>
            <person name="Nwogha J."/>
            <person name="Shu S."/>
            <person name="Carlson J."/>
            <person name="Kariba R."/>
            <person name="Muthemba S."/>
            <person name="Knop K."/>
            <person name="Barton G.J."/>
            <person name="Sherwood A.V."/>
            <person name="Lopez-Montes A."/>
            <person name="Asiedu R."/>
            <person name="Jamnadass R."/>
            <person name="Muchugi A."/>
            <person name="Goodstein D."/>
            <person name="Egesi C.N."/>
            <person name="Featherston J."/>
            <person name="Asfaw A."/>
            <person name="Simpson G.G."/>
            <person name="Dolezel J."/>
            <person name="Hendre P.S."/>
            <person name="Van Deynze A."/>
            <person name="Kumar P.L."/>
            <person name="Obidiegwu J.E."/>
            <person name="Bhattacharjee R."/>
            <person name="Rokhsar D.S."/>
        </authorList>
    </citation>
    <scope>NUCLEOTIDE SEQUENCE [LARGE SCALE GENOMIC DNA]</scope>
    <source>
        <strain evidence="2">cv. TDa95/00328</strain>
    </source>
</reference>
<sequence>MPGLHSLCLSPSSMLPSNSNNNSSSIKVTTKPATTLSFSIKEQHHQQQQSIDDHLPLPLPDLPSHVKEKILFLELLGIDSGRALSLNPDLRSASSDSINSIVSYLLSKGIHHKDLARIFGMCPKILTSSISADIAPVFRFLYSDLLVP</sequence>
<organism evidence="1 2">
    <name type="scientific">Dioscorea alata</name>
    <name type="common">Purple yam</name>
    <dbReference type="NCBI Taxonomy" id="55571"/>
    <lineage>
        <taxon>Eukaryota</taxon>
        <taxon>Viridiplantae</taxon>
        <taxon>Streptophyta</taxon>
        <taxon>Embryophyta</taxon>
        <taxon>Tracheophyta</taxon>
        <taxon>Spermatophyta</taxon>
        <taxon>Magnoliopsida</taxon>
        <taxon>Liliopsida</taxon>
        <taxon>Dioscoreales</taxon>
        <taxon>Dioscoreaceae</taxon>
        <taxon>Dioscorea</taxon>
    </lineage>
</organism>
<proteinExistence type="predicted"/>
<evidence type="ECO:0000313" key="1">
    <source>
        <dbReference type="EMBL" id="KAH7673827.1"/>
    </source>
</evidence>
<dbReference type="Proteomes" id="UP000827976">
    <property type="component" value="Chromosome 8"/>
</dbReference>
<protein>
    <submittedName>
        <fullName evidence="1">PH-like domain-containing protein</fullName>
    </submittedName>
</protein>
<comment type="caution">
    <text evidence="1">The sequence shown here is derived from an EMBL/GenBank/DDBJ whole genome shotgun (WGS) entry which is preliminary data.</text>
</comment>